<dbReference type="EC" id="2.4.1.-" evidence="10"/>
<evidence type="ECO:0000256" key="2">
    <source>
        <dbReference type="ARBA" id="ARBA00008661"/>
    </source>
</evidence>
<dbReference type="Pfam" id="PF01762">
    <property type="entry name" value="Galactosyl_T"/>
    <property type="match status" value="2"/>
</dbReference>
<dbReference type="PANTHER" id="PTHR11214:SF349">
    <property type="entry name" value="BETA-1,3-GALACTOSYLTRANSFERASE BRN"/>
    <property type="match status" value="1"/>
</dbReference>
<evidence type="ECO:0000256" key="7">
    <source>
        <dbReference type="ARBA" id="ARBA00022989"/>
    </source>
</evidence>
<keyword evidence="4" id="KW-0808">Transferase</keyword>
<keyword evidence="9" id="KW-0472">Membrane</keyword>
<comment type="caution">
    <text evidence="11">The sequence shown here is derived from an EMBL/GenBank/DDBJ whole genome shotgun (WGS) entry which is preliminary data.</text>
</comment>
<name>A0A8T0FB03_ARGBR</name>
<keyword evidence="5" id="KW-0812">Transmembrane</keyword>
<comment type="similarity">
    <text evidence="2 10">Belongs to the glycosyltransferase 31 family.</text>
</comment>
<keyword evidence="3 10" id="KW-0328">Glycosyltransferase</keyword>
<proteinExistence type="inferred from homology"/>
<gene>
    <name evidence="11" type="ORF">HNY73_009045</name>
</gene>
<dbReference type="GO" id="GO:0000139">
    <property type="term" value="C:Golgi membrane"/>
    <property type="evidence" value="ECO:0007669"/>
    <property type="project" value="UniProtKB-SubCell"/>
</dbReference>
<dbReference type="AlphaFoldDB" id="A0A8T0FB03"/>
<dbReference type="Gene3D" id="3.90.550.50">
    <property type="match status" value="1"/>
</dbReference>
<sequence length="344" mass="40585">MEEVLLALKNHEKIPYKPVNEFNYPYRISNKKKCVNDNDGNFEKVVILYVIKSALCNQNRRDAIRKSWGWENRFSDVNIKRIFVLGIGSDIDLQNKIDEEYARNKDMVQADFIDRYYNNTIKTMMGFKWVVQNCPKAQFIMFVDDDMYVSTKNLLKFIRNPFNKRVGFRKKRDMSQSLSNKHKVNFYSKENFSETLRKNGSSNIRKLSEFDPVLSAFDGRLLAGYVFFSSPMRHKSSKWYISLAEYPFSKYPPYVTAGAYVVSYPALEDLFYTSMFTQHFKFDDVYLGIVAKKCGISPFHNEHFYFWRKPYSKEGYSNVIASHGFEDPDELKKIWEEQRSLGHA</sequence>
<keyword evidence="6" id="KW-0735">Signal-anchor</keyword>
<evidence type="ECO:0000256" key="6">
    <source>
        <dbReference type="ARBA" id="ARBA00022968"/>
    </source>
</evidence>
<keyword evidence="7" id="KW-1133">Transmembrane helix</keyword>
<dbReference type="GO" id="GO:0016758">
    <property type="term" value="F:hexosyltransferase activity"/>
    <property type="evidence" value="ECO:0007669"/>
    <property type="project" value="InterPro"/>
</dbReference>
<accession>A0A8T0FB03</accession>
<evidence type="ECO:0000256" key="4">
    <source>
        <dbReference type="ARBA" id="ARBA00022679"/>
    </source>
</evidence>
<dbReference type="EMBL" id="JABXBU010000015">
    <property type="protein sequence ID" value="KAF8787448.1"/>
    <property type="molecule type" value="Genomic_DNA"/>
</dbReference>
<protein>
    <recommendedName>
        <fullName evidence="10">Hexosyltransferase</fullName>
        <ecNumber evidence="10">2.4.1.-</ecNumber>
    </recommendedName>
</protein>
<keyword evidence="12" id="KW-1185">Reference proteome</keyword>
<reference evidence="11" key="2">
    <citation type="submission" date="2020-06" db="EMBL/GenBank/DDBJ databases">
        <authorList>
            <person name="Sheffer M."/>
        </authorList>
    </citation>
    <scope>NUCLEOTIDE SEQUENCE</scope>
</reference>
<evidence type="ECO:0000256" key="3">
    <source>
        <dbReference type="ARBA" id="ARBA00022676"/>
    </source>
</evidence>
<evidence type="ECO:0000256" key="1">
    <source>
        <dbReference type="ARBA" id="ARBA00004323"/>
    </source>
</evidence>
<reference evidence="11" key="1">
    <citation type="journal article" date="2020" name="bioRxiv">
        <title>Chromosome-level reference genome of the European wasp spider Argiope bruennichi: a resource for studies on range expansion and evolutionary adaptation.</title>
        <authorList>
            <person name="Sheffer M.M."/>
            <person name="Hoppe A."/>
            <person name="Krehenwinkel H."/>
            <person name="Uhl G."/>
            <person name="Kuss A.W."/>
            <person name="Jensen L."/>
            <person name="Jensen C."/>
            <person name="Gillespie R.G."/>
            <person name="Hoff K.J."/>
            <person name="Prost S."/>
        </authorList>
    </citation>
    <scope>NUCLEOTIDE SEQUENCE</scope>
</reference>
<evidence type="ECO:0000256" key="9">
    <source>
        <dbReference type="ARBA" id="ARBA00023136"/>
    </source>
</evidence>
<dbReference type="GO" id="GO:0008194">
    <property type="term" value="F:UDP-glycosyltransferase activity"/>
    <property type="evidence" value="ECO:0007669"/>
    <property type="project" value="TreeGrafter"/>
</dbReference>
<keyword evidence="8 10" id="KW-0333">Golgi apparatus</keyword>
<dbReference type="GO" id="GO:0006493">
    <property type="term" value="P:protein O-linked glycosylation"/>
    <property type="evidence" value="ECO:0007669"/>
    <property type="project" value="TreeGrafter"/>
</dbReference>
<evidence type="ECO:0000256" key="5">
    <source>
        <dbReference type="ARBA" id="ARBA00022692"/>
    </source>
</evidence>
<dbReference type="InterPro" id="IPR002659">
    <property type="entry name" value="Glyco_trans_31"/>
</dbReference>
<organism evidence="11 12">
    <name type="scientific">Argiope bruennichi</name>
    <name type="common">Wasp spider</name>
    <name type="synonym">Aranea bruennichi</name>
    <dbReference type="NCBI Taxonomy" id="94029"/>
    <lineage>
        <taxon>Eukaryota</taxon>
        <taxon>Metazoa</taxon>
        <taxon>Ecdysozoa</taxon>
        <taxon>Arthropoda</taxon>
        <taxon>Chelicerata</taxon>
        <taxon>Arachnida</taxon>
        <taxon>Araneae</taxon>
        <taxon>Araneomorphae</taxon>
        <taxon>Entelegynae</taxon>
        <taxon>Araneoidea</taxon>
        <taxon>Araneidae</taxon>
        <taxon>Argiope</taxon>
    </lineage>
</organism>
<evidence type="ECO:0000256" key="10">
    <source>
        <dbReference type="RuleBase" id="RU363063"/>
    </source>
</evidence>
<evidence type="ECO:0000313" key="11">
    <source>
        <dbReference type="EMBL" id="KAF8787448.1"/>
    </source>
</evidence>
<dbReference type="PANTHER" id="PTHR11214">
    <property type="entry name" value="BETA-1,3-N-ACETYLGLUCOSAMINYLTRANSFERASE"/>
    <property type="match status" value="1"/>
</dbReference>
<dbReference type="Proteomes" id="UP000807504">
    <property type="component" value="Unassembled WGS sequence"/>
</dbReference>
<evidence type="ECO:0000256" key="8">
    <source>
        <dbReference type="ARBA" id="ARBA00023034"/>
    </source>
</evidence>
<comment type="subcellular location">
    <subcellularLocation>
        <location evidence="1 10">Golgi apparatus membrane</location>
        <topology evidence="1 10">Single-pass type II membrane protein</topology>
    </subcellularLocation>
</comment>
<evidence type="ECO:0000313" key="12">
    <source>
        <dbReference type="Proteomes" id="UP000807504"/>
    </source>
</evidence>